<feature type="transmembrane region" description="Helical" evidence="8">
    <location>
        <begin position="122"/>
        <end position="141"/>
    </location>
</feature>
<dbReference type="GO" id="GO:0005886">
    <property type="term" value="C:plasma membrane"/>
    <property type="evidence" value="ECO:0007669"/>
    <property type="project" value="UniProtKB-SubCell"/>
</dbReference>
<feature type="transmembrane region" description="Helical" evidence="8">
    <location>
        <begin position="12"/>
        <end position="32"/>
    </location>
</feature>
<feature type="transmembrane region" description="Helical" evidence="8">
    <location>
        <begin position="69"/>
        <end position="89"/>
    </location>
</feature>
<evidence type="ECO:0000256" key="5">
    <source>
        <dbReference type="ARBA" id="ARBA00022692"/>
    </source>
</evidence>
<comment type="subcellular location">
    <subcellularLocation>
        <location evidence="1">Cell membrane</location>
        <topology evidence="1">Multi-pass membrane protein</topology>
    </subcellularLocation>
</comment>
<dbReference type="AlphaFoldDB" id="C3X7K8"/>
<proteinExistence type="inferred from homology"/>
<sequence length="173" mass="19208">MSSKRTGNIRRRFPMLGVTLLFVGIVLINNGACQLLKVDKKSTAALNVIVGFLLTFINFVAIYKGDYYAAGTGLLFAFTYLFVAANNIFNLNLKPYGIYSLFVAINTIPCAMLVASDDMRMTVIWIAWGILWFTGFIEGTLQKNLGKFVPYLAIVEGILTAWIPGFLMLAGKW</sequence>
<keyword evidence="3" id="KW-0813">Transport</keyword>
<feature type="transmembrane region" description="Helical" evidence="8">
    <location>
        <begin position="44"/>
        <end position="63"/>
    </location>
</feature>
<evidence type="ECO:0000256" key="1">
    <source>
        <dbReference type="ARBA" id="ARBA00004651"/>
    </source>
</evidence>
<evidence type="ECO:0000256" key="7">
    <source>
        <dbReference type="ARBA" id="ARBA00023136"/>
    </source>
</evidence>
<comment type="similarity">
    <text evidence="2">Belongs to the AmiS/UreI family.</text>
</comment>
<feature type="transmembrane region" description="Helical" evidence="8">
    <location>
        <begin position="96"/>
        <end position="116"/>
    </location>
</feature>
<dbReference type="Proteomes" id="UP000005089">
    <property type="component" value="Unassembled WGS sequence"/>
</dbReference>
<dbReference type="STRING" id="847.BRW83_2064"/>
<organism evidence="9 10">
    <name type="scientific">Oxalobacter formigenes OXCC13</name>
    <dbReference type="NCBI Taxonomy" id="556269"/>
    <lineage>
        <taxon>Bacteria</taxon>
        <taxon>Pseudomonadati</taxon>
        <taxon>Pseudomonadota</taxon>
        <taxon>Betaproteobacteria</taxon>
        <taxon>Burkholderiales</taxon>
        <taxon>Oxalobacteraceae</taxon>
        <taxon>Oxalobacter</taxon>
    </lineage>
</organism>
<evidence type="ECO:0000256" key="6">
    <source>
        <dbReference type="ARBA" id="ARBA00022989"/>
    </source>
</evidence>
<dbReference type="InterPro" id="IPR003211">
    <property type="entry name" value="AmiSUreI_transpt"/>
</dbReference>
<evidence type="ECO:0000256" key="4">
    <source>
        <dbReference type="ARBA" id="ARBA00022475"/>
    </source>
</evidence>
<reference evidence="9 10" key="1">
    <citation type="submission" date="2009-02" db="EMBL/GenBank/DDBJ databases">
        <title>The Genome Sequence of Oxalobacter formigenes OXCC13.</title>
        <authorList>
            <consortium name="The Broad Institute Genome Sequencing Platform"/>
            <person name="Ward D."/>
            <person name="Young S.K."/>
            <person name="Kodira C.D."/>
            <person name="Zeng Q."/>
            <person name="Koehrsen M."/>
            <person name="Alvarado L."/>
            <person name="Berlin A."/>
            <person name="Borenstein D."/>
            <person name="Chen Z."/>
            <person name="Engels R."/>
            <person name="Freedman E."/>
            <person name="Gellesch M."/>
            <person name="Goldberg J."/>
            <person name="Griggs A."/>
            <person name="Gujja S."/>
            <person name="Heiman D."/>
            <person name="Hepburn T."/>
            <person name="Howarth C."/>
            <person name="Jen D."/>
            <person name="Larson L."/>
            <person name="Lewis B."/>
            <person name="Mehta T."/>
            <person name="Park D."/>
            <person name="Pearson M."/>
            <person name="Roberts A."/>
            <person name="Saif S."/>
            <person name="Shea T."/>
            <person name="Shenoy N."/>
            <person name="Sisk P."/>
            <person name="Stolte C."/>
            <person name="Sykes S."/>
            <person name="Walk T."/>
            <person name="White J."/>
            <person name="Yandava C."/>
            <person name="Allison M.J."/>
            <person name="Lander E."/>
            <person name="Nusbaum C."/>
            <person name="Galagan J."/>
            <person name="Birren B."/>
        </authorList>
    </citation>
    <scope>NUCLEOTIDE SEQUENCE [LARGE SCALE GENOMIC DNA]</scope>
    <source>
        <strain evidence="9 10">OXCC13</strain>
    </source>
</reference>
<dbReference type="InterPro" id="IPR038523">
    <property type="entry name" value="AmiSUreI_transpt_sf"/>
</dbReference>
<keyword evidence="4" id="KW-1003">Cell membrane</keyword>
<evidence type="ECO:0000256" key="2">
    <source>
        <dbReference type="ARBA" id="ARBA00010068"/>
    </source>
</evidence>
<name>C3X7K8_OXAFO</name>
<keyword evidence="6 8" id="KW-1133">Transmembrane helix</keyword>
<keyword evidence="5 8" id="KW-0812">Transmembrane</keyword>
<evidence type="ECO:0000313" key="9">
    <source>
        <dbReference type="EMBL" id="EEO29184.1"/>
    </source>
</evidence>
<evidence type="ECO:0000313" key="10">
    <source>
        <dbReference type="Proteomes" id="UP000005089"/>
    </source>
</evidence>
<evidence type="ECO:0000256" key="3">
    <source>
        <dbReference type="ARBA" id="ARBA00022448"/>
    </source>
</evidence>
<dbReference type="HOGENOM" id="CLU_096400_1_0_4"/>
<dbReference type="EMBL" id="GG658170">
    <property type="protein sequence ID" value="EEO29184.1"/>
    <property type="molecule type" value="Genomic_DNA"/>
</dbReference>
<evidence type="ECO:0000256" key="8">
    <source>
        <dbReference type="SAM" id="Phobius"/>
    </source>
</evidence>
<dbReference type="CDD" id="cd13428">
    <property type="entry name" value="UreI_AmiS"/>
    <property type="match status" value="1"/>
</dbReference>
<protein>
    <submittedName>
        <fullName evidence="9">AmiS/UreI family transporter</fullName>
    </submittedName>
</protein>
<dbReference type="Gene3D" id="1.25.40.600">
    <property type="match status" value="1"/>
</dbReference>
<gene>
    <name evidence="9" type="ORF">OFBG_00212</name>
</gene>
<keyword evidence="10" id="KW-1185">Reference proteome</keyword>
<dbReference type="Pfam" id="PF02293">
    <property type="entry name" value="AmiS_UreI"/>
    <property type="match status" value="1"/>
</dbReference>
<feature type="transmembrane region" description="Helical" evidence="8">
    <location>
        <begin position="148"/>
        <end position="170"/>
    </location>
</feature>
<accession>C3X7K8</accession>
<keyword evidence="7 8" id="KW-0472">Membrane</keyword>
<dbReference type="eggNOG" id="ENOG50300RH">
    <property type="taxonomic scope" value="Bacteria"/>
</dbReference>